<dbReference type="Proteomes" id="UP001236415">
    <property type="component" value="Chromosome"/>
</dbReference>
<organism evidence="2 3">
    <name type="scientific">Paenibacillus polygoni</name>
    <dbReference type="NCBI Taxonomy" id="3050112"/>
    <lineage>
        <taxon>Bacteria</taxon>
        <taxon>Bacillati</taxon>
        <taxon>Bacillota</taxon>
        <taxon>Bacilli</taxon>
        <taxon>Bacillales</taxon>
        <taxon>Paenibacillaceae</taxon>
        <taxon>Paenibacillus</taxon>
    </lineage>
</organism>
<dbReference type="RefSeq" id="WP_285741341.1">
    <property type="nucleotide sequence ID" value="NZ_CP127162.1"/>
</dbReference>
<protein>
    <submittedName>
        <fullName evidence="2">GNAT family N-acetyltransferase</fullName>
    </submittedName>
</protein>
<dbReference type="CDD" id="cd04301">
    <property type="entry name" value="NAT_SF"/>
    <property type="match status" value="1"/>
</dbReference>
<evidence type="ECO:0000259" key="1">
    <source>
        <dbReference type="PROSITE" id="PS51186"/>
    </source>
</evidence>
<dbReference type="SUPFAM" id="SSF55729">
    <property type="entry name" value="Acyl-CoA N-acyltransferases (Nat)"/>
    <property type="match status" value="1"/>
</dbReference>
<proteinExistence type="predicted"/>
<evidence type="ECO:0000313" key="3">
    <source>
        <dbReference type="Proteomes" id="UP001236415"/>
    </source>
</evidence>
<gene>
    <name evidence="2" type="ORF">QPK24_12125</name>
</gene>
<evidence type="ECO:0000313" key="2">
    <source>
        <dbReference type="EMBL" id="WIV17201.1"/>
    </source>
</evidence>
<dbReference type="Gene3D" id="3.40.630.30">
    <property type="match status" value="1"/>
</dbReference>
<dbReference type="InterPro" id="IPR000182">
    <property type="entry name" value="GNAT_dom"/>
</dbReference>
<dbReference type="InterPro" id="IPR016181">
    <property type="entry name" value="Acyl_CoA_acyltransferase"/>
</dbReference>
<sequence length="176" mass="20792">MTQQEKFDQVFDLMKVSFPESEYRNYKNQRKLLSDPRYYLLTEENNQGEVIAFLAGWEFADFRYVENIAVSPSIRGGGIGKQLMNRFMRQSTLPIVLEVEDPKDDLQRRRVRFYERLGFCLGEYKYVQPPLREGIPGLPLRIMSYPEKLTASKFEQVKDVLYREVYNVHQVSNSSK</sequence>
<dbReference type="Pfam" id="PF00583">
    <property type="entry name" value="Acetyltransf_1"/>
    <property type="match status" value="1"/>
</dbReference>
<accession>A0ABY8X194</accession>
<reference evidence="2 3" key="1">
    <citation type="submission" date="2023-06" db="EMBL/GenBank/DDBJ databases">
        <title>Paenibacillus polygonum sp. nov., an endophytic bacterium, isolated from Polygonum lapathifolium L. in Nanji Wetland National Nature Reserve, South of Poyang Lake, Jiangxi Province, China.</title>
        <authorList>
            <person name="Yu Z."/>
        </authorList>
    </citation>
    <scope>NUCLEOTIDE SEQUENCE [LARGE SCALE GENOMIC DNA]</scope>
    <source>
        <strain evidence="2 3">C31</strain>
    </source>
</reference>
<dbReference type="EMBL" id="CP127162">
    <property type="protein sequence ID" value="WIV17201.1"/>
    <property type="molecule type" value="Genomic_DNA"/>
</dbReference>
<feature type="domain" description="N-acetyltransferase" evidence="1">
    <location>
        <begin position="1"/>
        <end position="152"/>
    </location>
</feature>
<keyword evidence="3" id="KW-1185">Reference proteome</keyword>
<name>A0ABY8X194_9BACL</name>
<dbReference type="PROSITE" id="PS51186">
    <property type="entry name" value="GNAT"/>
    <property type="match status" value="1"/>
</dbReference>